<gene>
    <name evidence="2" type="ORF">PGT21_035690</name>
</gene>
<evidence type="ECO:0000313" key="2">
    <source>
        <dbReference type="EMBL" id="KAA1111015.1"/>
    </source>
</evidence>
<comment type="caution">
    <text evidence="2">The sequence shown here is derived from an EMBL/GenBank/DDBJ whole genome shotgun (WGS) entry which is preliminary data.</text>
</comment>
<dbReference type="EMBL" id="VSWC01000027">
    <property type="protein sequence ID" value="KAA1111015.1"/>
    <property type="molecule type" value="Genomic_DNA"/>
</dbReference>
<reference evidence="2 3" key="1">
    <citation type="submission" date="2019-05" db="EMBL/GenBank/DDBJ databases">
        <title>Emergence of the Ug99 lineage of the wheat stem rust pathogen through somatic hybridization.</title>
        <authorList>
            <person name="Li F."/>
            <person name="Upadhyaya N.M."/>
            <person name="Sperschneider J."/>
            <person name="Matny O."/>
            <person name="Nguyen-Phuc H."/>
            <person name="Mago R."/>
            <person name="Raley C."/>
            <person name="Miller M.E."/>
            <person name="Silverstein K.A.T."/>
            <person name="Henningsen E."/>
            <person name="Hirsch C.D."/>
            <person name="Visser B."/>
            <person name="Pretorius Z.A."/>
            <person name="Steffenson B.J."/>
            <person name="Schwessinger B."/>
            <person name="Dodds P.N."/>
            <person name="Figueroa M."/>
        </authorList>
    </citation>
    <scope>NUCLEOTIDE SEQUENCE [LARGE SCALE GENOMIC DNA]</scope>
    <source>
        <strain evidence="2">21-0</strain>
    </source>
</reference>
<keyword evidence="3" id="KW-1185">Reference proteome</keyword>
<sequence>MALTPASRPRRTDYQLVKSTSVGPNKRIAHVPSFSESDYGRRSPSRSGLDGLPKAKGTTHTLRWTPWDQCFRLTSPKCLDRLRDSLREAPTARRSSGP</sequence>
<evidence type="ECO:0000313" key="3">
    <source>
        <dbReference type="Proteomes" id="UP000324748"/>
    </source>
</evidence>
<organism evidence="2 3">
    <name type="scientific">Puccinia graminis f. sp. tritici</name>
    <dbReference type="NCBI Taxonomy" id="56615"/>
    <lineage>
        <taxon>Eukaryota</taxon>
        <taxon>Fungi</taxon>
        <taxon>Dikarya</taxon>
        <taxon>Basidiomycota</taxon>
        <taxon>Pucciniomycotina</taxon>
        <taxon>Pucciniomycetes</taxon>
        <taxon>Pucciniales</taxon>
        <taxon>Pucciniaceae</taxon>
        <taxon>Puccinia</taxon>
    </lineage>
</organism>
<evidence type="ECO:0000256" key="1">
    <source>
        <dbReference type="SAM" id="MobiDB-lite"/>
    </source>
</evidence>
<dbReference type="AlphaFoldDB" id="A0A5B0QCZ9"/>
<dbReference type="Proteomes" id="UP000324748">
    <property type="component" value="Unassembled WGS sequence"/>
</dbReference>
<feature type="region of interest" description="Disordered" evidence="1">
    <location>
        <begin position="1"/>
        <end position="59"/>
    </location>
</feature>
<name>A0A5B0QCZ9_PUCGR</name>
<proteinExistence type="predicted"/>
<accession>A0A5B0QCZ9</accession>
<protein>
    <submittedName>
        <fullName evidence="2">Uncharacterized protein</fullName>
    </submittedName>
</protein>